<comment type="caution">
    <text evidence="11">The sequence shown here is derived from an EMBL/GenBank/DDBJ whole genome shotgun (WGS) entry which is preliminary data.</text>
</comment>
<keyword evidence="7 11" id="KW-0808">Transferase</keyword>
<proteinExistence type="inferred from homology"/>
<dbReference type="PANTHER" id="PTHR10277:SF9">
    <property type="entry name" value="2-ISOPROPYLMALATE SYNTHASE 1, CHLOROPLASTIC-RELATED"/>
    <property type="match status" value="1"/>
</dbReference>
<evidence type="ECO:0000256" key="8">
    <source>
        <dbReference type="ARBA" id="ARBA00023211"/>
    </source>
</evidence>
<dbReference type="InterPro" id="IPR013785">
    <property type="entry name" value="Aldolase_TIM"/>
</dbReference>
<accession>A0A7C0WSD9</accession>
<dbReference type="InterPro" id="IPR054691">
    <property type="entry name" value="LeuA/HCS_post-cat"/>
</dbReference>
<dbReference type="InterPro" id="IPR013709">
    <property type="entry name" value="2-isopropylmalate_synth_dimer"/>
</dbReference>
<reference evidence="11" key="1">
    <citation type="journal article" date="2020" name="mSystems">
        <title>Genome- and Community-Level Interaction Insights into Carbon Utilization and Element Cycling Functions of Hydrothermarchaeota in Hydrothermal Sediment.</title>
        <authorList>
            <person name="Zhou Z."/>
            <person name="Liu Y."/>
            <person name="Xu W."/>
            <person name="Pan J."/>
            <person name="Luo Z.H."/>
            <person name="Li M."/>
        </authorList>
    </citation>
    <scope>NUCLEOTIDE SEQUENCE [LARGE SCALE GENOMIC DNA]</scope>
    <source>
        <strain evidence="11">HyVt-19</strain>
    </source>
</reference>
<dbReference type="Gene3D" id="3.30.160.270">
    <property type="match status" value="1"/>
</dbReference>
<dbReference type="Pfam" id="PF00682">
    <property type="entry name" value="HMGL-like"/>
    <property type="match status" value="1"/>
</dbReference>
<feature type="domain" description="Pyruvate carboxyltransferase" evidence="10">
    <location>
        <begin position="1"/>
        <end position="210"/>
    </location>
</feature>
<dbReference type="InterPro" id="IPR002034">
    <property type="entry name" value="AIPM/Hcit_synth_CS"/>
</dbReference>
<dbReference type="Gene3D" id="3.20.20.70">
    <property type="entry name" value="Aldolase class I"/>
    <property type="match status" value="1"/>
</dbReference>
<organism evidence="11">
    <name type="scientific">Thermodesulforhabdus norvegica</name>
    <dbReference type="NCBI Taxonomy" id="39841"/>
    <lineage>
        <taxon>Bacteria</taxon>
        <taxon>Pseudomonadati</taxon>
        <taxon>Thermodesulfobacteriota</taxon>
        <taxon>Syntrophobacteria</taxon>
        <taxon>Syntrophobacterales</taxon>
        <taxon>Thermodesulforhabdaceae</taxon>
        <taxon>Thermodesulforhabdus</taxon>
    </lineage>
</organism>
<dbReference type="AlphaFoldDB" id="A0A7C0WSD9"/>
<keyword evidence="6" id="KW-0028">Amino-acid biosynthesis</keyword>
<dbReference type="InterPro" id="IPR036230">
    <property type="entry name" value="LeuA_allosteric_dom_sf"/>
</dbReference>
<sequence length="463" mass="51109">TLLQMADVIKDTIFCVLARATNPEDFKSAGEVLKRVAKPRVHTFVPVSKSYRDHFLKKSLEDTLELAEEAIKRGFDIASEVEFSLVDAFRADEDDVIRMVEVALEAGATVVNLADTVGYATPWGVEDLFSRLVDRFGNEARFSIHCHNDLGVAVANSIMALKAGAAQVHCTVNGIGERAGNASLEEIAAFLKSHAAELNLSTSIKLERIYQVCRIVERHTGIAMSPLKPLTGSNAFTCDATIPQLGDATDTPPFYILTPQDLGVSVVGNDLDRDTTYETFKDRVAALGYLLTEDQYEKCYKRFKELADKKEQIFRSDLELIVHQTLYQVPQKYKLLYLNVTAGSIPVPHATVQMEIDGQIVQDAGFGHGPVDATFKTIFRMAKRFPKLIHYEVNAATSGTDAQGEVLLRLQEGDVVVDGRGANIDIVLASAHALVDALNKLEHYGQKQEVSEYTDEEGWTIIL</sequence>
<evidence type="ECO:0000256" key="1">
    <source>
        <dbReference type="ARBA" id="ARBA00004689"/>
    </source>
</evidence>
<keyword evidence="5" id="KW-0432">Leucine biosynthesis</keyword>
<dbReference type="GO" id="GO:0003852">
    <property type="term" value="F:2-isopropylmalate synthase activity"/>
    <property type="evidence" value="ECO:0007669"/>
    <property type="project" value="UniProtKB-EC"/>
</dbReference>
<dbReference type="GO" id="GO:0009098">
    <property type="term" value="P:L-leucine biosynthetic process"/>
    <property type="evidence" value="ECO:0007669"/>
    <property type="project" value="UniProtKB-KW"/>
</dbReference>
<dbReference type="PROSITE" id="PS50991">
    <property type="entry name" value="PYR_CT"/>
    <property type="match status" value="1"/>
</dbReference>
<evidence type="ECO:0000256" key="9">
    <source>
        <dbReference type="ARBA" id="ARBA00023304"/>
    </source>
</evidence>
<evidence type="ECO:0000259" key="10">
    <source>
        <dbReference type="PROSITE" id="PS50991"/>
    </source>
</evidence>
<evidence type="ECO:0000256" key="6">
    <source>
        <dbReference type="ARBA" id="ARBA00022605"/>
    </source>
</evidence>
<dbReference type="EMBL" id="DQZW01000049">
    <property type="protein sequence ID" value="HDL89473.1"/>
    <property type="molecule type" value="Genomic_DNA"/>
</dbReference>
<evidence type="ECO:0000313" key="11">
    <source>
        <dbReference type="EMBL" id="HDL89473.1"/>
    </source>
</evidence>
<protein>
    <recommendedName>
        <fullName evidence="4">2-isopropylmalate synthase</fullName>
        <ecNumber evidence="3">2.3.3.13</ecNumber>
    </recommendedName>
</protein>
<evidence type="ECO:0000256" key="7">
    <source>
        <dbReference type="ARBA" id="ARBA00022679"/>
    </source>
</evidence>
<evidence type="ECO:0000256" key="5">
    <source>
        <dbReference type="ARBA" id="ARBA00022430"/>
    </source>
</evidence>
<evidence type="ECO:0000256" key="3">
    <source>
        <dbReference type="ARBA" id="ARBA00012973"/>
    </source>
</evidence>
<dbReference type="InterPro" id="IPR050073">
    <property type="entry name" value="2-IPM_HCS-like"/>
</dbReference>
<keyword evidence="8" id="KW-0464">Manganese</keyword>
<comment type="pathway">
    <text evidence="1">Amino-acid biosynthesis; L-leucine biosynthesis; L-leucine from 3-methyl-2-oxobutanoate: step 1/4.</text>
</comment>
<dbReference type="PROSITE" id="PS00816">
    <property type="entry name" value="AIPM_HOMOCIT_SYNTH_2"/>
    <property type="match status" value="1"/>
</dbReference>
<keyword evidence="9" id="KW-0100">Branched-chain amino acid biosynthesis</keyword>
<gene>
    <name evidence="11" type="ORF">ENG14_01045</name>
</gene>
<dbReference type="InterPro" id="IPR000891">
    <property type="entry name" value="PYR_CT"/>
</dbReference>
<feature type="non-terminal residue" evidence="11">
    <location>
        <position position="1"/>
    </location>
</feature>
<dbReference type="PANTHER" id="PTHR10277">
    <property type="entry name" value="HOMOCITRATE SYNTHASE-RELATED"/>
    <property type="match status" value="1"/>
</dbReference>
<dbReference type="SUPFAM" id="SSF51569">
    <property type="entry name" value="Aldolase"/>
    <property type="match status" value="1"/>
</dbReference>
<keyword evidence="11" id="KW-0012">Acyltransferase</keyword>
<name>A0A7C0WSD9_9BACT</name>
<evidence type="ECO:0000256" key="2">
    <source>
        <dbReference type="ARBA" id="ARBA00009396"/>
    </source>
</evidence>
<dbReference type="Pfam" id="PF08502">
    <property type="entry name" value="LeuA_dimer"/>
    <property type="match status" value="1"/>
</dbReference>
<dbReference type="Proteomes" id="UP000886355">
    <property type="component" value="Unassembled WGS sequence"/>
</dbReference>
<dbReference type="Gene3D" id="1.10.238.260">
    <property type="match status" value="1"/>
</dbReference>
<evidence type="ECO:0000256" key="4">
    <source>
        <dbReference type="ARBA" id="ARBA00018198"/>
    </source>
</evidence>
<dbReference type="SMART" id="SM00917">
    <property type="entry name" value="LeuA_dimer"/>
    <property type="match status" value="1"/>
</dbReference>
<dbReference type="EC" id="2.3.3.13" evidence="3"/>
<dbReference type="SUPFAM" id="SSF110921">
    <property type="entry name" value="2-isopropylmalate synthase LeuA, allosteric (dimerisation) domain"/>
    <property type="match status" value="1"/>
</dbReference>
<comment type="similarity">
    <text evidence="2">Belongs to the alpha-IPM synthase/homocitrate synthase family. LeuA type 1 subfamily.</text>
</comment>
<dbReference type="Pfam" id="PF22617">
    <property type="entry name" value="HCS_D2"/>
    <property type="match status" value="1"/>
</dbReference>